<keyword evidence="5 7" id="KW-0175">Coiled coil</keyword>
<dbReference type="PANTHER" id="PTHR13815">
    <property type="entry name" value="GOLGIN-84"/>
    <property type="match status" value="1"/>
</dbReference>
<evidence type="ECO:0000256" key="3">
    <source>
        <dbReference type="ARBA" id="ARBA00022989"/>
    </source>
</evidence>
<keyword evidence="2" id="KW-0812">Transmembrane</keyword>
<reference evidence="10 13" key="1">
    <citation type="journal article" date="2018" name="Gigascience">
        <title>Genomes of trombidid mites reveal novel predicted allergens and laterally-transferred genes associated with secondary metabolism.</title>
        <authorList>
            <person name="Dong X."/>
            <person name="Chaisiri K."/>
            <person name="Xia D."/>
            <person name="Armstrong S.D."/>
            <person name="Fang Y."/>
            <person name="Donnelly M.J."/>
            <person name="Kadowaki T."/>
            <person name="McGarry J.W."/>
            <person name="Darby A.C."/>
            <person name="Makepeace B.L."/>
        </authorList>
    </citation>
    <scope>NUCLEOTIDE SEQUENCE [LARGE SCALE GENOMIC DNA]</scope>
    <source>
        <strain evidence="10">UoL-WK</strain>
    </source>
</reference>
<dbReference type="AlphaFoldDB" id="A0A3S3P531"/>
<comment type="caution">
    <text evidence="10">The sequence shown here is derived from an EMBL/GenBank/DDBJ whole genome shotgun (WGS) entry which is preliminary data.</text>
</comment>
<dbReference type="GO" id="GO:0007030">
    <property type="term" value="P:Golgi organization"/>
    <property type="evidence" value="ECO:0007669"/>
    <property type="project" value="InterPro"/>
</dbReference>
<dbReference type="STRING" id="1965070.A0A3S3P531"/>
<feature type="region of interest" description="Disordered" evidence="8">
    <location>
        <begin position="130"/>
        <end position="158"/>
    </location>
</feature>
<feature type="compositionally biased region" description="Basic and acidic residues" evidence="8">
    <location>
        <begin position="38"/>
        <end position="49"/>
    </location>
</feature>
<evidence type="ECO:0000313" key="11">
    <source>
        <dbReference type="EMBL" id="RWS01137.1"/>
    </source>
</evidence>
<evidence type="ECO:0000256" key="2">
    <source>
        <dbReference type="ARBA" id="ARBA00022692"/>
    </source>
</evidence>
<dbReference type="GO" id="GO:0000301">
    <property type="term" value="P:retrograde transport, vesicle recycling within Golgi"/>
    <property type="evidence" value="ECO:0007669"/>
    <property type="project" value="TreeGrafter"/>
</dbReference>
<accession>A0A3S3P531</accession>
<dbReference type="Gene3D" id="1.10.287.1490">
    <property type="match status" value="1"/>
</dbReference>
<proteinExistence type="predicted"/>
<keyword evidence="13" id="KW-1185">Reference proteome</keyword>
<evidence type="ECO:0000256" key="8">
    <source>
        <dbReference type="SAM" id="MobiDB-lite"/>
    </source>
</evidence>
<dbReference type="Proteomes" id="UP000285301">
    <property type="component" value="Unassembled WGS sequence"/>
</dbReference>
<feature type="compositionally biased region" description="Basic and acidic residues" evidence="8">
    <location>
        <begin position="148"/>
        <end position="158"/>
    </location>
</feature>
<keyword evidence="3" id="KW-1133">Transmembrane helix</keyword>
<keyword evidence="6" id="KW-0472">Membrane</keyword>
<dbReference type="InterPro" id="IPR019177">
    <property type="entry name" value="Golgin_subfamily_A_member_5"/>
</dbReference>
<evidence type="ECO:0000256" key="4">
    <source>
        <dbReference type="ARBA" id="ARBA00023034"/>
    </source>
</evidence>
<dbReference type="OrthoDB" id="248903at2759"/>
<dbReference type="EMBL" id="NCKU01009784">
    <property type="protein sequence ID" value="RWS01137.1"/>
    <property type="molecule type" value="Genomic_DNA"/>
</dbReference>
<dbReference type="EMBL" id="NCKU01009766">
    <property type="protein sequence ID" value="RWS01148.1"/>
    <property type="molecule type" value="Genomic_DNA"/>
</dbReference>
<comment type="subcellular location">
    <subcellularLocation>
        <location evidence="1">Golgi apparatus membrane</location>
        <topology evidence="1">Single-pass type IV membrane protein</topology>
    </subcellularLocation>
</comment>
<gene>
    <name evidence="11" type="ORF">B4U79_03238</name>
    <name evidence="10" type="ORF">B4U79_09855</name>
    <name evidence="12" type="ORF">B4U79_10513</name>
    <name evidence="9" type="ORF">B4U79_10599</name>
</gene>
<evidence type="ECO:0000313" key="13">
    <source>
        <dbReference type="Proteomes" id="UP000285301"/>
    </source>
</evidence>
<feature type="coiled-coil region" evidence="7">
    <location>
        <begin position="179"/>
        <end position="382"/>
    </location>
</feature>
<evidence type="ECO:0000313" key="9">
    <source>
        <dbReference type="EMBL" id="RWS01026.1"/>
    </source>
</evidence>
<protein>
    <submittedName>
        <fullName evidence="10">Golgin subfamily A member 5-like protein</fullName>
    </submittedName>
</protein>
<dbReference type="GO" id="GO:0031985">
    <property type="term" value="C:Golgi cisterna"/>
    <property type="evidence" value="ECO:0007669"/>
    <property type="project" value="TreeGrafter"/>
</dbReference>
<evidence type="ECO:0000256" key="1">
    <source>
        <dbReference type="ARBA" id="ARBA00004409"/>
    </source>
</evidence>
<evidence type="ECO:0000256" key="7">
    <source>
        <dbReference type="SAM" id="Coils"/>
    </source>
</evidence>
<name>A0A3S3P531_9ACAR</name>
<dbReference type="EMBL" id="NCKU01009896">
    <property type="protein sequence ID" value="RWS01080.1"/>
    <property type="molecule type" value="Genomic_DNA"/>
</dbReference>
<feature type="region of interest" description="Disordered" evidence="8">
    <location>
        <begin position="91"/>
        <end position="113"/>
    </location>
</feature>
<evidence type="ECO:0000313" key="10">
    <source>
        <dbReference type="EMBL" id="RWS01080.1"/>
    </source>
</evidence>
<evidence type="ECO:0000256" key="6">
    <source>
        <dbReference type="ARBA" id="ARBA00023136"/>
    </source>
</evidence>
<dbReference type="PANTHER" id="PTHR13815:SF7">
    <property type="entry name" value="GOLGIN SUBFAMILY A MEMBER 5"/>
    <property type="match status" value="1"/>
</dbReference>
<keyword evidence="4" id="KW-0333">Golgi apparatus</keyword>
<dbReference type="EMBL" id="NCKU01009991">
    <property type="protein sequence ID" value="RWS01026.1"/>
    <property type="molecule type" value="Genomic_DNA"/>
</dbReference>
<feature type="compositionally biased region" description="Polar residues" evidence="8">
    <location>
        <begin position="130"/>
        <end position="144"/>
    </location>
</feature>
<reference evidence="10" key="2">
    <citation type="submission" date="2018-11" db="EMBL/GenBank/DDBJ databases">
        <title>Trombidioid mite genomics.</title>
        <authorList>
            <person name="Dong X."/>
        </authorList>
    </citation>
    <scope>NUCLEOTIDE SEQUENCE</scope>
    <source>
        <strain evidence="10">UoL-WK</strain>
    </source>
</reference>
<evidence type="ECO:0000313" key="12">
    <source>
        <dbReference type="EMBL" id="RWS01148.1"/>
    </source>
</evidence>
<feature type="coiled-coil region" evidence="7">
    <location>
        <begin position="416"/>
        <end position="580"/>
    </location>
</feature>
<dbReference type="GO" id="GO:0000139">
    <property type="term" value="C:Golgi membrane"/>
    <property type="evidence" value="ECO:0007669"/>
    <property type="project" value="UniProtKB-SubCell"/>
</dbReference>
<dbReference type="Pfam" id="PF09787">
    <property type="entry name" value="Golgin_A5"/>
    <property type="match status" value="1"/>
</dbReference>
<feature type="region of interest" description="Disordered" evidence="8">
    <location>
        <begin position="29"/>
        <end position="54"/>
    </location>
</feature>
<sequence>MSWFSEFAGKAEDLLNKMDQKAAVVLKETSKSKSNASKYEHLNTTDRSFDTTQPFRTQTTAADTVLGSGVHSRNSSISSSFSTISSRELLSTNSSNSHGYHANKSGKDSGSVKDEDEKLFEFLNAKECTANASTSRSNTPTKASTGEEELRGSDEEKSEIIASAESASDELESDHKSNSKVMSEEIVSLKKELAKLTKRNVELETECKRLKKRLENWKNQIGSSDAALRELQSRESDLRAEIDAKNSQLAVLRVRLQETDEQLKVKQATIEALEAENRALIDEQRANSSQIDENMEGLRSRLKELEEELIQEKELLRETQTESMKQLGKYEDKQGQLVDEISNLQRSLSREKANYKDIEKRFKQLESNYSCLETEFSEYKLRAQKTLQSKDELIKALQESKGVEENSLQTESNKFNKVLESQCDAMVIEIQELRQRNDHLKKELDRVLNEEVFSLNSQIIALNEEREEERNNKRELEQDLKQCQEEVRYLHDELNQTRANLNQRIKDREQEIEKLRKQLVSKRSSSSSGASIEDLEARVKTLTDNLIEKQTLVEQLSSERHSLVLQLERTEERLREALETASFNSMYSSPGSVSIGMVHSSSASNLVNRIRPFVEENPSDNQVTRGVKRAYGQIDRFR</sequence>
<evidence type="ECO:0000256" key="5">
    <source>
        <dbReference type="ARBA" id="ARBA00023054"/>
    </source>
</evidence>
<organism evidence="10 13">
    <name type="scientific">Dinothrombium tinctorium</name>
    <dbReference type="NCBI Taxonomy" id="1965070"/>
    <lineage>
        <taxon>Eukaryota</taxon>
        <taxon>Metazoa</taxon>
        <taxon>Ecdysozoa</taxon>
        <taxon>Arthropoda</taxon>
        <taxon>Chelicerata</taxon>
        <taxon>Arachnida</taxon>
        <taxon>Acari</taxon>
        <taxon>Acariformes</taxon>
        <taxon>Trombidiformes</taxon>
        <taxon>Prostigmata</taxon>
        <taxon>Anystina</taxon>
        <taxon>Parasitengona</taxon>
        <taxon>Trombidioidea</taxon>
        <taxon>Trombidiidae</taxon>
        <taxon>Dinothrombium</taxon>
    </lineage>
</organism>